<protein>
    <recommendedName>
        <fullName evidence="1">Reverse transcriptase zinc-binding domain-containing protein</fullName>
    </recommendedName>
</protein>
<reference evidence="2 3" key="1">
    <citation type="journal article" date="2020" name="bioRxiv">
        <title>Sequence and annotation of 42 cannabis genomes reveals extensive copy number variation in cannabinoid synthesis and pathogen resistance genes.</title>
        <authorList>
            <person name="Mckernan K.J."/>
            <person name="Helbert Y."/>
            <person name="Kane L.T."/>
            <person name="Ebling H."/>
            <person name="Zhang L."/>
            <person name="Liu B."/>
            <person name="Eaton Z."/>
            <person name="Mclaughlin S."/>
            <person name="Kingan S."/>
            <person name="Baybayan P."/>
            <person name="Concepcion G."/>
            <person name="Jordan M."/>
            <person name="Riva A."/>
            <person name="Barbazuk W."/>
            <person name="Harkins T."/>
        </authorList>
    </citation>
    <scope>NUCLEOTIDE SEQUENCE [LARGE SCALE GENOMIC DNA]</scope>
    <source>
        <strain evidence="3">cv. Jamaican Lion 4</strain>
        <tissue evidence="2">Leaf</tissue>
    </source>
</reference>
<dbReference type="EMBL" id="JAATIP010000218">
    <property type="protein sequence ID" value="KAF4359212.1"/>
    <property type="molecule type" value="Genomic_DNA"/>
</dbReference>
<organism evidence="2 3">
    <name type="scientific">Cannabis sativa</name>
    <name type="common">Hemp</name>
    <name type="synonym">Marijuana</name>
    <dbReference type="NCBI Taxonomy" id="3483"/>
    <lineage>
        <taxon>Eukaryota</taxon>
        <taxon>Viridiplantae</taxon>
        <taxon>Streptophyta</taxon>
        <taxon>Embryophyta</taxon>
        <taxon>Tracheophyta</taxon>
        <taxon>Spermatophyta</taxon>
        <taxon>Magnoliopsida</taxon>
        <taxon>eudicotyledons</taxon>
        <taxon>Gunneridae</taxon>
        <taxon>Pentapetalae</taxon>
        <taxon>rosids</taxon>
        <taxon>fabids</taxon>
        <taxon>Rosales</taxon>
        <taxon>Cannabaceae</taxon>
        <taxon>Cannabis</taxon>
    </lineage>
</organism>
<dbReference type="AlphaFoldDB" id="A0A7J6EL75"/>
<sequence>MRNLPNLHTQLKRRIISDVLNDRDKELVWRIPLTAAGREADWYWLKDGKGLFLVKSAYKLQHENNGHINLNVPTDLWKKLWNIKVPPKVLSFLWRVSANYLPTRFLLSSKHVQVDTLCPFCSAAPKTALHVLSEVESIEAAMTLWAVWKMRNEVVWNSISPSSEELM</sequence>
<name>A0A7J6EL75_CANSA</name>
<dbReference type="Pfam" id="PF13966">
    <property type="entry name" value="zf-RVT"/>
    <property type="match status" value="1"/>
</dbReference>
<feature type="domain" description="Reverse transcriptase zinc-binding" evidence="1">
    <location>
        <begin position="52"/>
        <end position="134"/>
    </location>
</feature>
<evidence type="ECO:0000259" key="1">
    <source>
        <dbReference type="Pfam" id="PF13966"/>
    </source>
</evidence>
<gene>
    <name evidence="2" type="ORF">F8388_005321</name>
</gene>
<dbReference type="InterPro" id="IPR026960">
    <property type="entry name" value="RVT-Znf"/>
</dbReference>
<evidence type="ECO:0000313" key="3">
    <source>
        <dbReference type="Proteomes" id="UP000525078"/>
    </source>
</evidence>
<proteinExistence type="predicted"/>
<accession>A0A7J6EL75</accession>
<dbReference type="Proteomes" id="UP000525078">
    <property type="component" value="Unassembled WGS sequence"/>
</dbReference>
<evidence type="ECO:0000313" key="2">
    <source>
        <dbReference type="EMBL" id="KAF4359212.1"/>
    </source>
</evidence>
<comment type="caution">
    <text evidence="2">The sequence shown here is derived from an EMBL/GenBank/DDBJ whole genome shotgun (WGS) entry which is preliminary data.</text>
</comment>